<sequence length="158" mass="17380">MNNVKLSNNFWLSELTVSQTATRHGIDNTPSTAELNNLKESCENLWQPVREILGKPMLISSGYRSPLVNARVGGSRTSAHCYGYAIDFTCPAFGTPLEIARFLSKELPKRGIKYDQIIMEFGRWVHLAYKNGAGEQRGKNTTAAKVGGKTVYVGGVQA</sequence>
<organism evidence="2 3">
    <name type="scientific">Faucicola atlantae</name>
    <dbReference type="NCBI Taxonomy" id="34059"/>
    <lineage>
        <taxon>Bacteria</taxon>
        <taxon>Pseudomonadati</taxon>
        <taxon>Pseudomonadota</taxon>
        <taxon>Gammaproteobacteria</taxon>
        <taxon>Moraxellales</taxon>
        <taxon>Moraxellaceae</taxon>
        <taxon>Faucicola</taxon>
    </lineage>
</organism>
<evidence type="ECO:0000313" key="2">
    <source>
        <dbReference type="EMBL" id="STY95223.1"/>
    </source>
</evidence>
<evidence type="ECO:0000259" key="1">
    <source>
        <dbReference type="Pfam" id="PF08291"/>
    </source>
</evidence>
<dbReference type="Pfam" id="PF08291">
    <property type="entry name" value="Peptidase_M15_3"/>
    <property type="match status" value="1"/>
</dbReference>
<feature type="domain" description="Peptidase M15A C-terminal" evidence="1">
    <location>
        <begin position="9"/>
        <end position="127"/>
    </location>
</feature>
<dbReference type="RefSeq" id="WP_079352144.1">
    <property type="nucleotide sequence ID" value="NZ_MXAO01000050.1"/>
</dbReference>
<dbReference type="SUPFAM" id="SSF55166">
    <property type="entry name" value="Hedgehog/DD-peptidase"/>
    <property type="match status" value="1"/>
</dbReference>
<name>A0A378Q2X8_9GAMM</name>
<evidence type="ECO:0000313" key="3">
    <source>
        <dbReference type="Proteomes" id="UP000255193"/>
    </source>
</evidence>
<reference evidence="2 3" key="1">
    <citation type="submission" date="2018-06" db="EMBL/GenBank/DDBJ databases">
        <authorList>
            <consortium name="Pathogen Informatics"/>
            <person name="Doyle S."/>
        </authorList>
    </citation>
    <scope>NUCLEOTIDE SEQUENCE [LARGE SCALE GENOMIC DNA]</scope>
    <source>
        <strain evidence="2 3">NCTC11091</strain>
    </source>
</reference>
<protein>
    <submittedName>
        <fullName evidence="2">Peptidase M15</fullName>
    </submittedName>
</protein>
<gene>
    <name evidence="2" type="ORF">NCTC11091_01016</name>
</gene>
<dbReference type="Gene3D" id="3.30.1380.10">
    <property type="match status" value="1"/>
</dbReference>
<dbReference type="EMBL" id="UGQA01000001">
    <property type="protein sequence ID" value="STY95223.1"/>
    <property type="molecule type" value="Genomic_DNA"/>
</dbReference>
<dbReference type="AlphaFoldDB" id="A0A378Q2X8"/>
<dbReference type="InterPro" id="IPR013230">
    <property type="entry name" value="Peptidase_M15A_C"/>
</dbReference>
<dbReference type="InterPro" id="IPR009045">
    <property type="entry name" value="Zn_M74/Hedgehog-like"/>
</dbReference>
<dbReference type="Proteomes" id="UP000255193">
    <property type="component" value="Unassembled WGS sequence"/>
</dbReference>
<accession>A0A378Q2X8</accession>
<proteinExistence type="predicted"/>